<dbReference type="EMBL" id="GBRH01246256">
    <property type="protein sequence ID" value="JAD51639.1"/>
    <property type="molecule type" value="Transcribed_RNA"/>
</dbReference>
<reference evidence="1" key="2">
    <citation type="journal article" date="2015" name="Data Brief">
        <title>Shoot transcriptome of the giant reed, Arundo donax.</title>
        <authorList>
            <person name="Barrero R.A."/>
            <person name="Guerrero F.D."/>
            <person name="Moolhuijzen P."/>
            <person name="Goolsby J.A."/>
            <person name="Tidwell J."/>
            <person name="Bellgard S.E."/>
            <person name="Bellgard M.I."/>
        </authorList>
    </citation>
    <scope>NUCLEOTIDE SEQUENCE</scope>
    <source>
        <tissue evidence="1">Shoot tissue taken approximately 20 cm above the soil surface</tissue>
    </source>
</reference>
<protein>
    <submittedName>
        <fullName evidence="1">Uncharacterized protein</fullName>
    </submittedName>
</protein>
<dbReference type="AlphaFoldDB" id="A0A0A9AIZ5"/>
<accession>A0A0A9AIZ5</accession>
<evidence type="ECO:0000313" key="1">
    <source>
        <dbReference type="EMBL" id="JAD51639.1"/>
    </source>
</evidence>
<organism evidence="1">
    <name type="scientific">Arundo donax</name>
    <name type="common">Giant reed</name>
    <name type="synonym">Donax arundinaceus</name>
    <dbReference type="NCBI Taxonomy" id="35708"/>
    <lineage>
        <taxon>Eukaryota</taxon>
        <taxon>Viridiplantae</taxon>
        <taxon>Streptophyta</taxon>
        <taxon>Embryophyta</taxon>
        <taxon>Tracheophyta</taxon>
        <taxon>Spermatophyta</taxon>
        <taxon>Magnoliopsida</taxon>
        <taxon>Liliopsida</taxon>
        <taxon>Poales</taxon>
        <taxon>Poaceae</taxon>
        <taxon>PACMAD clade</taxon>
        <taxon>Arundinoideae</taxon>
        <taxon>Arundineae</taxon>
        <taxon>Arundo</taxon>
    </lineage>
</organism>
<reference evidence="1" key="1">
    <citation type="submission" date="2014-09" db="EMBL/GenBank/DDBJ databases">
        <authorList>
            <person name="Magalhaes I.L.F."/>
            <person name="Oliveira U."/>
            <person name="Santos F.R."/>
            <person name="Vidigal T.H.D.A."/>
            <person name="Brescovit A.D."/>
            <person name="Santos A.J."/>
        </authorList>
    </citation>
    <scope>NUCLEOTIDE SEQUENCE</scope>
    <source>
        <tissue evidence="1">Shoot tissue taken approximately 20 cm above the soil surface</tissue>
    </source>
</reference>
<name>A0A0A9AIZ5_ARUDO</name>
<sequence length="93" mass="10579">MGKYTKPQYHQQQSQLKDPPQALCLLMEQNYSISSTYTARMSCNAMPRMEQSEAHLHRSLCRSLEFPRTARASARTGGSQGIENLRFLSAIRS</sequence>
<proteinExistence type="predicted"/>